<comment type="subcellular location">
    <subcellularLocation>
        <location evidence="1">Secreted</location>
        <location evidence="1">Cell wall</location>
    </subcellularLocation>
</comment>
<evidence type="ECO:0000256" key="5">
    <source>
        <dbReference type="ARBA" id="ARBA00022737"/>
    </source>
</evidence>
<dbReference type="AlphaFoldDB" id="A0AAV5R497"/>
<gene>
    <name evidence="9" type="ORF">DAPK24_028600</name>
</gene>
<dbReference type="PANTHER" id="PTHR47254">
    <property type="entry name" value="CELL WALL MANNOPROTEIN CIS3-RELATED"/>
    <property type="match status" value="1"/>
</dbReference>
<keyword evidence="4 7" id="KW-0732">Signal</keyword>
<dbReference type="InterPro" id="IPR054508">
    <property type="entry name" value="PIR1-like_C"/>
</dbReference>
<dbReference type="Pfam" id="PF22799">
    <property type="entry name" value="PIR1-like_C"/>
    <property type="match status" value="1"/>
</dbReference>
<dbReference type="Proteomes" id="UP001378960">
    <property type="component" value="Unassembled WGS sequence"/>
</dbReference>
<comment type="caution">
    <text evidence="9">The sequence shown here is derived from an EMBL/GenBank/DDBJ whole genome shotgun (WGS) entry which is preliminary data.</text>
</comment>
<evidence type="ECO:0000259" key="8">
    <source>
        <dbReference type="Pfam" id="PF22799"/>
    </source>
</evidence>
<reference evidence="9 10" key="1">
    <citation type="journal article" date="2023" name="Elife">
        <title>Identification of key yeast species and microbe-microbe interactions impacting larval growth of Drosophila in the wild.</title>
        <authorList>
            <person name="Mure A."/>
            <person name="Sugiura Y."/>
            <person name="Maeda R."/>
            <person name="Honda K."/>
            <person name="Sakurai N."/>
            <person name="Takahashi Y."/>
            <person name="Watada M."/>
            <person name="Katoh T."/>
            <person name="Gotoh A."/>
            <person name="Gotoh Y."/>
            <person name="Taniguchi I."/>
            <person name="Nakamura K."/>
            <person name="Hayashi T."/>
            <person name="Katayama T."/>
            <person name="Uemura T."/>
            <person name="Hattori Y."/>
        </authorList>
    </citation>
    <scope>NUCLEOTIDE SEQUENCE [LARGE SCALE GENOMIC DNA]</scope>
    <source>
        <strain evidence="9 10">PK-24</strain>
    </source>
</reference>
<dbReference type="InterPro" id="IPR000420">
    <property type="entry name" value="Yeast_PIR_rpt"/>
</dbReference>
<sequence length="283" mass="29815">MKFSLSLLTLVSSAIAAYVPSEPWSTLTPDAAVPSCAVTEYTQSFGIAIHTITSAVNIKAKRGLASQIEDGQIQVTTATFQDTTITEKETVFVHTTGSSVIAKPGNHPDVVVTQITDGQIQAPNPTAQVTETVYVTVTKGKSTTVTTVAPITSSSSFHYRSLSSVSTSAKPTASDCPAGPIASKATCKTDNDLAITLANGILKDSHDRIGSIVSNRQFQFDGPTPQAGAIYAAGWGIEGGHLTLGGDDIFWECLSGSFYNLYDESIGEQCVPVYLNVIDLVEC</sequence>
<dbReference type="PANTHER" id="PTHR47254:SF1">
    <property type="entry name" value="CELL WALL MANNOPROTEIN CIS3-RELATED"/>
    <property type="match status" value="1"/>
</dbReference>
<dbReference type="GO" id="GO:0031505">
    <property type="term" value="P:fungal-type cell wall organization"/>
    <property type="evidence" value="ECO:0007669"/>
    <property type="project" value="UniProtKB-ARBA"/>
</dbReference>
<dbReference type="InterPro" id="IPR051153">
    <property type="entry name" value="Yeast_CWMannoprotein_PIR"/>
</dbReference>
<keyword evidence="2" id="KW-0134">Cell wall</keyword>
<keyword evidence="10" id="KW-1185">Reference proteome</keyword>
<evidence type="ECO:0000313" key="10">
    <source>
        <dbReference type="Proteomes" id="UP001378960"/>
    </source>
</evidence>
<evidence type="ECO:0000256" key="2">
    <source>
        <dbReference type="ARBA" id="ARBA00022512"/>
    </source>
</evidence>
<proteinExistence type="inferred from homology"/>
<dbReference type="EMBL" id="BTGB01000003">
    <property type="protein sequence ID" value="GMM46285.1"/>
    <property type="molecule type" value="Genomic_DNA"/>
</dbReference>
<name>A0AAV5R497_PICKL</name>
<accession>A0AAV5R497</accession>
<keyword evidence="3" id="KW-0964">Secreted</keyword>
<feature type="domain" description="Cell wall mannoprotein PIR1-like C-terminal" evidence="8">
    <location>
        <begin position="200"/>
        <end position="273"/>
    </location>
</feature>
<organism evidence="9 10">
    <name type="scientific">Pichia kluyveri</name>
    <name type="common">Yeast</name>
    <dbReference type="NCBI Taxonomy" id="36015"/>
    <lineage>
        <taxon>Eukaryota</taxon>
        <taxon>Fungi</taxon>
        <taxon>Dikarya</taxon>
        <taxon>Ascomycota</taxon>
        <taxon>Saccharomycotina</taxon>
        <taxon>Pichiomycetes</taxon>
        <taxon>Pichiales</taxon>
        <taxon>Pichiaceae</taxon>
        <taxon>Pichia</taxon>
    </lineage>
</organism>
<evidence type="ECO:0000256" key="4">
    <source>
        <dbReference type="ARBA" id="ARBA00022729"/>
    </source>
</evidence>
<protein>
    <submittedName>
        <fullName evidence="9">Cis3 protein</fullName>
    </submittedName>
</protein>
<evidence type="ECO:0000256" key="1">
    <source>
        <dbReference type="ARBA" id="ARBA00004191"/>
    </source>
</evidence>
<keyword evidence="5" id="KW-0677">Repeat</keyword>
<dbReference type="GO" id="GO:0005199">
    <property type="term" value="F:structural constituent of cell wall"/>
    <property type="evidence" value="ECO:0007669"/>
    <property type="project" value="InterPro"/>
</dbReference>
<feature type="chain" id="PRO_5043327426" evidence="7">
    <location>
        <begin position="17"/>
        <end position="283"/>
    </location>
</feature>
<dbReference type="GO" id="GO:0009277">
    <property type="term" value="C:fungal-type cell wall"/>
    <property type="evidence" value="ECO:0007669"/>
    <property type="project" value="TreeGrafter"/>
</dbReference>
<dbReference type="Pfam" id="PF00399">
    <property type="entry name" value="PIR"/>
    <property type="match status" value="1"/>
</dbReference>
<evidence type="ECO:0000256" key="7">
    <source>
        <dbReference type="SAM" id="SignalP"/>
    </source>
</evidence>
<feature type="signal peptide" evidence="7">
    <location>
        <begin position="1"/>
        <end position="16"/>
    </location>
</feature>
<evidence type="ECO:0000313" key="9">
    <source>
        <dbReference type="EMBL" id="GMM46285.1"/>
    </source>
</evidence>
<evidence type="ECO:0000256" key="6">
    <source>
        <dbReference type="ARBA" id="ARBA00038219"/>
    </source>
</evidence>
<dbReference type="PROSITE" id="PS50256">
    <property type="entry name" value="PIR_REPEAT_2"/>
    <property type="match status" value="2"/>
</dbReference>
<comment type="similarity">
    <text evidence="6">Belongs to the PIR protein family.</text>
</comment>
<evidence type="ECO:0000256" key="3">
    <source>
        <dbReference type="ARBA" id="ARBA00022525"/>
    </source>
</evidence>